<dbReference type="PROSITE" id="PS51257">
    <property type="entry name" value="PROKAR_LIPOPROTEIN"/>
    <property type="match status" value="1"/>
</dbReference>
<evidence type="ECO:0000256" key="1">
    <source>
        <dbReference type="SAM" id="MobiDB-lite"/>
    </source>
</evidence>
<organism evidence="3 4">
    <name type="scientific">Texcoconibacillus texcoconensis</name>
    <dbReference type="NCBI Taxonomy" id="1095777"/>
    <lineage>
        <taxon>Bacteria</taxon>
        <taxon>Bacillati</taxon>
        <taxon>Bacillota</taxon>
        <taxon>Bacilli</taxon>
        <taxon>Bacillales</taxon>
        <taxon>Bacillaceae</taxon>
        <taxon>Texcoconibacillus</taxon>
    </lineage>
</organism>
<gene>
    <name evidence="3" type="ORF">HNQ41_000044</name>
</gene>
<dbReference type="RefSeq" id="WP_184662399.1">
    <property type="nucleotide sequence ID" value="NZ_JACHHB010000001.1"/>
</dbReference>
<reference evidence="3 4" key="1">
    <citation type="submission" date="2020-08" db="EMBL/GenBank/DDBJ databases">
        <title>Genomic Encyclopedia of Type Strains, Phase IV (KMG-IV): sequencing the most valuable type-strain genomes for metagenomic binning, comparative biology and taxonomic classification.</title>
        <authorList>
            <person name="Goeker M."/>
        </authorList>
    </citation>
    <scope>NUCLEOTIDE SEQUENCE [LARGE SCALE GENOMIC DNA]</scope>
    <source>
        <strain evidence="3 4">DSM 24696</strain>
    </source>
</reference>
<evidence type="ECO:0000256" key="2">
    <source>
        <dbReference type="SAM" id="SignalP"/>
    </source>
</evidence>
<protein>
    <submittedName>
        <fullName evidence="3">Cobalamin biosynthesis protein CobT</fullName>
    </submittedName>
</protein>
<dbReference type="EMBL" id="JACHHB010000001">
    <property type="protein sequence ID" value="MBB5171904.1"/>
    <property type="molecule type" value="Genomic_DNA"/>
</dbReference>
<keyword evidence="2" id="KW-0732">Signal</keyword>
<feature type="compositionally biased region" description="Acidic residues" evidence="1">
    <location>
        <begin position="35"/>
        <end position="74"/>
    </location>
</feature>
<feature type="chain" id="PRO_5038999416" evidence="2">
    <location>
        <begin position="21"/>
        <end position="193"/>
    </location>
</feature>
<proteinExistence type="predicted"/>
<dbReference type="Proteomes" id="UP000551878">
    <property type="component" value="Unassembled WGS sequence"/>
</dbReference>
<evidence type="ECO:0000313" key="3">
    <source>
        <dbReference type="EMBL" id="MBB5171904.1"/>
    </source>
</evidence>
<comment type="caution">
    <text evidence="3">The sequence shown here is derived from an EMBL/GenBank/DDBJ whole genome shotgun (WGS) entry which is preliminary data.</text>
</comment>
<feature type="region of interest" description="Disordered" evidence="1">
    <location>
        <begin position="20"/>
        <end position="74"/>
    </location>
</feature>
<name>A0A840QHU4_9BACI</name>
<feature type="signal peptide" evidence="2">
    <location>
        <begin position="1"/>
        <end position="20"/>
    </location>
</feature>
<evidence type="ECO:0000313" key="4">
    <source>
        <dbReference type="Proteomes" id="UP000551878"/>
    </source>
</evidence>
<sequence>MKKSIVLLSLSSLLALSACGNNGEEDVSDPTEQSEPTEDTEDVEEDDDADADESADVKEEEEEESEPESQDLNEIEQIAIDYVEVLMNGSDSEEQEEFLNTYVHESMREMIEIAGAEDYWADLETWHNPQVIDSKTVDEQIEFVLLHAEMDGEQVEGLVLFHDGYVQDFTESYTTDDDLNQVFEELSQAGAPN</sequence>
<dbReference type="AlphaFoldDB" id="A0A840QHU4"/>
<keyword evidence="4" id="KW-1185">Reference proteome</keyword>
<accession>A0A840QHU4</accession>